<dbReference type="KEGG" id="zca:113909373"/>
<dbReference type="AlphaFoldDB" id="A0A6P9FCK5"/>
<dbReference type="Proteomes" id="UP000515165">
    <property type="component" value="Chromosome 6"/>
</dbReference>
<name>A0A6P9FCK5_ZALCA</name>
<keyword evidence="2" id="KW-1185">Reference proteome</keyword>
<protein>
    <submittedName>
        <fullName evidence="3">Uncharacterized protein LOC113909373</fullName>
    </submittedName>
</protein>
<reference evidence="3" key="1">
    <citation type="submission" date="2025-08" db="UniProtKB">
        <authorList>
            <consortium name="RefSeq"/>
        </authorList>
    </citation>
    <scope>IDENTIFICATION</scope>
    <source>
        <tissue evidence="3">Blood</tissue>
    </source>
</reference>
<gene>
    <name evidence="3" type="primary">LOC113909373</name>
</gene>
<feature type="region of interest" description="Disordered" evidence="1">
    <location>
        <begin position="1"/>
        <end position="47"/>
    </location>
</feature>
<dbReference type="RefSeq" id="XP_035583794.1">
    <property type="nucleotide sequence ID" value="XM_035727901.1"/>
</dbReference>
<dbReference type="GeneID" id="113909373"/>
<evidence type="ECO:0000256" key="1">
    <source>
        <dbReference type="SAM" id="MobiDB-lite"/>
    </source>
</evidence>
<proteinExistence type="predicted"/>
<evidence type="ECO:0000313" key="2">
    <source>
        <dbReference type="Proteomes" id="UP000515165"/>
    </source>
</evidence>
<organism evidence="2 3">
    <name type="scientific">Zalophus californianus</name>
    <name type="common">California sealion</name>
    <dbReference type="NCBI Taxonomy" id="9704"/>
    <lineage>
        <taxon>Eukaryota</taxon>
        <taxon>Metazoa</taxon>
        <taxon>Chordata</taxon>
        <taxon>Craniata</taxon>
        <taxon>Vertebrata</taxon>
        <taxon>Euteleostomi</taxon>
        <taxon>Mammalia</taxon>
        <taxon>Eutheria</taxon>
        <taxon>Laurasiatheria</taxon>
        <taxon>Carnivora</taxon>
        <taxon>Caniformia</taxon>
        <taxon>Pinnipedia</taxon>
        <taxon>Otariidae</taxon>
        <taxon>Zalophus</taxon>
    </lineage>
</organism>
<sequence length="200" mass="21291">MVLSEAELRNPGPLGGTDRPSSKAKGSPLVGESESHGGMVPEAAPGRQLCRGPGWGAGWAVDHHLNLHHPLPAQRVLQRHRDPLQGEVDLLLGGGAEAHDRARLQEHDRAGGLGPALLGGCPGLPLTPHRNRVHPFMPLGLLPGPLSALPPRPSDLTATLGLHLHPRLVDTMGCILPLNPRLETQHDSRLCPQPELMDTC</sequence>
<evidence type="ECO:0000313" key="3">
    <source>
        <dbReference type="RefSeq" id="XP_035583794.1"/>
    </source>
</evidence>
<accession>A0A6P9FCK5</accession>